<evidence type="ECO:0000256" key="7">
    <source>
        <dbReference type="ARBA" id="ARBA00023140"/>
    </source>
</evidence>
<comment type="caution">
    <text evidence="10">The sequence shown here is derived from an EMBL/GenBank/DDBJ whole genome shotgun (WGS) entry which is preliminary data.</text>
</comment>
<dbReference type="Proteomes" id="UP001497623">
    <property type="component" value="Unassembled WGS sequence"/>
</dbReference>
<evidence type="ECO:0000256" key="1">
    <source>
        <dbReference type="ARBA" id="ARBA00004173"/>
    </source>
</evidence>
<dbReference type="NCBIfam" id="NF006133">
    <property type="entry name" value="PRK08278.1"/>
    <property type="match status" value="1"/>
</dbReference>
<feature type="non-terminal residue" evidence="10">
    <location>
        <position position="1"/>
    </location>
</feature>
<dbReference type="InterPro" id="IPR036527">
    <property type="entry name" value="SCP2_sterol-bd_dom_sf"/>
</dbReference>
<dbReference type="Pfam" id="PF02036">
    <property type="entry name" value="SCP2"/>
    <property type="match status" value="1"/>
</dbReference>
<reference evidence="10 11" key="1">
    <citation type="submission" date="2024-05" db="EMBL/GenBank/DDBJ databases">
        <authorList>
            <person name="Wallberg A."/>
        </authorList>
    </citation>
    <scope>NUCLEOTIDE SEQUENCE [LARGE SCALE GENOMIC DNA]</scope>
</reference>
<dbReference type="PRINTS" id="PR00081">
    <property type="entry name" value="GDHRDH"/>
</dbReference>
<dbReference type="Pfam" id="PF00106">
    <property type="entry name" value="adh_short"/>
    <property type="match status" value="1"/>
</dbReference>
<dbReference type="GO" id="GO:0005777">
    <property type="term" value="C:peroxisome"/>
    <property type="evidence" value="ECO:0007669"/>
    <property type="project" value="UniProtKB-SubCell"/>
</dbReference>
<comment type="similarity">
    <text evidence="3">Belongs to the short-chain dehydrogenases/reductases (SDR) family.</text>
</comment>
<accession>A0AAV2S895</accession>
<evidence type="ECO:0000313" key="11">
    <source>
        <dbReference type="Proteomes" id="UP001497623"/>
    </source>
</evidence>
<name>A0AAV2S895_MEGNR</name>
<dbReference type="PANTHER" id="PTHR42808:SF3">
    <property type="entry name" value="HYDROXYSTEROID DEHYDROGENASE-LIKE PROTEIN 2"/>
    <property type="match status" value="1"/>
</dbReference>
<dbReference type="PANTHER" id="PTHR42808">
    <property type="entry name" value="HYDROXYSTEROID DEHYDROGENASE-LIKE PROTEIN 2"/>
    <property type="match status" value="1"/>
</dbReference>
<keyword evidence="7" id="KW-0576">Peroxisome</keyword>
<evidence type="ECO:0000256" key="3">
    <source>
        <dbReference type="ARBA" id="ARBA00006484"/>
    </source>
</evidence>
<dbReference type="GO" id="GO:0016491">
    <property type="term" value="F:oxidoreductase activity"/>
    <property type="evidence" value="ECO:0007669"/>
    <property type="project" value="UniProtKB-KW"/>
</dbReference>
<keyword evidence="11" id="KW-1185">Reference proteome</keyword>
<dbReference type="CDD" id="cd09762">
    <property type="entry name" value="HSDL2_SDR_c"/>
    <property type="match status" value="1"/>
</dbReference>
<keyword evidence="4" id="KW-0521">NADP</keyword>
<evidence type="ECO:0000256" key="5">
    <source>
        <dbReference type="ARBA" id="ARBA00023002"/>
    </source>
</evidence>
<keyword evidence="6" id="KW-0496">Mitochondrion</keyword>
<protein>
    <recommendedName>
        <fullName evidence="8">Hydroxysteroid dehydrogenase-like protein 2</fullName>
    </recommendedName>
</protein>
<organism evidence="10 11">
    <name type="scientific">Meganyctiphanes norvegica</name>
    <name type="common">Northern krill</name>
    <name type="synonym">Thysanopoda norvegica</name>
    <dbReference type="NCBI Taxonomy" id="48144"/>
    <lineage>
        <taxon>Eukaryota</taxon>
        <taxon>Metazoa</taxon>
        <taxon>Ecdysozoa</taxon>
        <taxon>Arthropoda</taxon>
        <taxon>Crustacea</taxon>
        <taxon>Multicrustacea</taxon>
        <taxon>Malacostraca</taxon>
        <taxon>Eumalacostraca</taxon>
        <taxon>Eucarida</taxon>
        <taxon>Euphausiacea</taxon>
        <taxon>Euphausiidae</taxon>
        <taxon>Meganyctiphanes</taxon>
    </lineage>
</organism>
<sequence length="441" mass="47635">HTSFSGTGRPTSIADMIGNTGKLAGRTLFITGASRGIGLNIALKAARDGANIIVAAKTADPHPKLPGTIFTAAKEIEAAGGQALPQIVDVRDEESVNTAVENAVKQFGGIDILINNASAISLTGTLETPMKRYDLMHHINTRGTYLVSKLCLPYLLKSDHPHILNISPPLNMRPRWFRDHVGYTMAKYGMSMCVLGMSEEFRDQGVAANALWPQTAIITAAMEMLGGKEVDKQCRKPEIMSDAAYVMLSKNPKEYTGNFAVDEDVLRAEGITDFDVYAVEPGHPLMPDFFLDSFDDFAATMAAQGASPRFVEGKDTHVAPKSSPTAAGDTGKIAGVFQQIEAVLSEDIVQKTNAVYEFEVTGDEPGKWFLDLKNGSGASGKGDSPVPTDVKFTMKSEDFFKMFTGNLKPTTAFMMGKMKLSGDMGKAMKLEKLMGKMKAKL</sequence>
<dbReference type="AlphaFoldDB" id="A0AAV2S895"/>
<evidence type="ECO:0000313" key="10">
    <source>
        <dbReference type="EMBL" id="CAL4173388.1"/>
    </source>
</evidence>
<dbReference type="SUPFAM" id="SSF51735">
    <property type="entry name" value="NAD(P)-binding Rossmann-fold domains"/>
    <property type="match status" value="1"/>
</dbReference>
<dbReference type="EMBL" id="CAXKWB010052793">
    <property type="protein sequence ID" value="CAL4173388.1"/>
    <property type="molecule type" value="Genomic_DNA"/>
</dbReference>
<dbReference type="Gene3D" id="3.40.50.720">
    <property type="entry name" value="NAD(P)-binding Rossmann-like Domain"/>
    <property type="match status" value="1"/>
</dbReference>
<feature type="domain" description="SCP2" evidence="9">
    <location>
        <begin position="345"/>
        <end position="434"/>
    </location>
</feature>
<evidence type="ECO:0000256" key="8">
    <source>
        <dbReference type="ARBA" id="ARBA00040243"/>
    </source>
</evidence>
<comment type="subcellular location">
    <subcellularLocation>
        <location evidence="1">Mitochondrion</location>
    </subcellularLocation>
    <subcellularLocation>
        <location evidence="2">Peroxisome</location>
    </subcellularLocation>
</comment>
<evidence type="ECO:0000259" key="9">
    <source>
        <dbReference type="Pfam" id="PF02036"/>
    </source>
</evidence>
<proteinExistence type="inferred from homology"/>
<dbReference type="InterPro" id="IPR002347">
    <property type="entry name" value="SDR_fam"/>
</dbReference>
<dbReference type="InterPro" id="IPR036291">
    <property type="entry name" value="NAD(P)-bd_dom_sf"/>
</dbReference>
<dbReference type="InterPro" id="IPR051935">
    <property type="entry name" value="HSDL2"/>
</dbReference>
<dbReference type="FunFam" id="3.40.50.720:FF:000301">
    <property type="entry name" value="Hydroxysteroid dehydrogenase like 2"/>
    <property type="match status" value="1"/>
</dbReference>
<dbReference type="SUPFAM" id="SSF55718">
    <property type="entry name" value="SCP-like"/>
    <property type="match status" value="1"/>
</dbReference>
<evidence type="ECO:0000256" key="2">
    <source>
        <dbReference type="ARBA" id="ARBA00004275"/>
    </source>
</evidence>
<gene>
    <name evidence="10" type="ORF">MNOR_LOCUS34386</name>
</gene>
<evidence type="ECO:0000256" key="4">
    <source>
        <dbReference type="ARBA" id="ARBA00022857"/>
    </source>
</evidence>
<keyword evidence="5" id="KW-0560">Oxidoreductase</keyword>
<dbReference type="InterPro" id="IPR003033">
    <property type="entry name" value="SCP2_sterol-bd_dom"/>
</dbReference>
<evidence type="ECO:0000256" key="6">
    <source>
        <dbReference type="ARBA" id="ARBA00023128"/>
    </source>
</evidence>
<dbReference type="Gene3D" id="3.30.1050.10">
    <property type="entry name" value="SCP2 sterol-binding domain"/>
    <property type="match status" value="1"/>
</dbReference>
<dbReference type="GO" id="GO:0005739">
    <property type="term" value="C:mitochondrion"/>
    <property type="evidence" value="ECO:0007669"/>
    <property type="project" value="UniProtKB-SubCell"/>
</dbReference>